<evidence type="ECO:0000313" key="2">
    <source>
        <dbReference type="EMBL" id="RKO83468.1"/>
    </source>
</evidence>
<sequence length="303" mass="31982">MQDQSLNGPLHDCGLCIIEVLSPIRVGNVLPGEGDELGTRAQEGGDVAQRPPVEVDVEVADICKHREEATDWRRTAVRLLQQRVSYESRQCQPGVQRAAEYEVSEQGFAGEVVLRLADAYRQQACRRARWSATGNARVECISAVRTSAGSGGGGRDSPPETLPAISALSSPIATAARGRAHCKPAFPHSKGEGETRGSREANVAQGGGGGLDNHTGRFVDACLAEVHGYGGRSGGLVGGEVAAASAEWPKRGTGFKIAVEGKESALTLGGGLFCIHPGNTPIAPLLAPLLRRLRLDDELQQPR</sequence>
<evidence type="ECO:0000313" key="3">
    <source>
        <dbReference type="Proteomes" id="UP000269721"/>
    </source>
</evidence>
<accession>A0A4P9VYS3</accession>
<name>A0A4P9VYS3_9FUNG</name>
<protein>
    <submittedName>
        <fullName evidence="2">Uncharacterized protein</fullName>
    </submittedName>
</protein>
<feature type="region of interest" description="Disordered" evidence="1">
    <location>
        <begin position="185"/>
        <end position="209"/>
    </location>
</feature>
<dbReference type="Proteomes" id="UP000269721">
    <property type="component" value="Unassembled WGS sequence"/>
</dbReference>
<organism evidence="2 3">
    <name type="scientific">Blyttiomyces helicus</name>
    <dbReference type="NCBI Taxonomy" id="388810"/>
    <lineage>
        <taxon>Eukaryota</taxon>
        <taxon>Fungi</taxon>
        <taxon>Fungi incertae sedis</taxon>
        <taxon>Chytridiomycota</taxon>
        <taxon>Chytridiomycota incertae sedis</taxon>
        <taxon>Chytridiomycetes</taxon>
        <taxon>Chytridiomycetes incertae sedis</taxon>
        <taxon>Blyttiomyces</taxon>
    </lineage>
</organism>
<feature type="compositionally biased region" description="Basic and acidic residues" evidence="1">
    <location>
        <begin position="189"/>
        <end position="199"/>
    </location>
</feature>
<dbReference type="AlphaFoldDB" id="A0A4P9VYS3"/>
<evidence type="ECO:0000256" key="1">
    <source>
        <dbReference type="SAM" id="MobiDB-lite"/>
    </source>
</evidence>
<proteinExistence type="predicted"/>
<dbReference type="EMBL" id="ML001206">
    <property type="protein sequence ID" value="RKO83468.1"/>
    <property type="molecule type" value="Genomic_DNA"/>
</dbReference>
<gene>
    <name evidence="2" type="ORF">BDK51DRAFT_44899</name>
</gene>
<reference evidence="3" key="1">
    <citation type="journal article" date="2018" name="Nat. Microbiol.">
        <title>Leveraging single-cell genomics to expand the fungal tree of life.</title>
        <authorList>
            <person name="Ahrendt S.R."/>
            <person name="Quandt C.A."/>
            <person name="Ciobanu D."/>
            <person name="Clum A."/>
            <person name="Salamov A."/>
            <person name="Andreopoulos B."/>
            <person name="Cheng J.F."/>
            <person name="Woyke T."/>
            <person name="Pelin A."/>
            <person name="Henrissat B."/>
            <person name="Reynolds N.K."/>
            <person name="Benny G.L."/>
            <person name="Smith M.E."/>
            <person name="James T.Y."/>
            <person name="Grigoriev I.V."/>
        </authorList>
    </citation>
    <scope>NUCLEOTIDE SEQUENCE [LARGE SCALE GENOMIC DNA]</scope>
</reference>
<keyword evidence="3" id="KW-1185">Reference proteome</keyword>